<dbReference type="Pfam" id="PF01408">
    <property type="entry name" value="GFO_IDH_MocA"/>
    <property type="match status" value="1"/>
</dbReference>
<dbReference type="PANTHER" id="PTHR43818">
    <property type="entry name" value="BCDNA.GH03377"/>
    <property type="match status" value="1"/>
</dbReference>
<evidence type="ECO:0000313" key="4">
    <source>
        <dbReference type="Proteomes" id="UP000319143"/>
    </source>
</evidence>
<keyword evidence="3" id="KW-0560">Oxidoreductase</keyword>
<dbReference type="EC" id="1.1.99.28" evidence="3"/>
<dbReference type="InterPro" id="IPR036291">
    <property type="entry name" value="NAD(P)-bd_dom_sf"/>
</dbReference>
<evidence type="ECO:0000259" key="2">
    <source>
        <dbReference type="Pfam" id="PF19051"/>
    </source>
</evidence>
<accession>A0A5C6DX30</accession>
<keyword evidence="4" id="KW-1185">Reference proteome</keyword>
<dbReference type="PANTHER" id="PTHR43818:SF10">
    <property type="entry name" value="NADH-DEPENDENT DEHYDROGENASE-RELATED"/>
    <property type="match status" value="1"/>
</dbReference>
<sequence length="479" mass="53668">MTTIPKKNNSVSRRQFGKAAGASFGAAAGFYFIPSHAWGRLQRPTLAGIGAGGKGRTDVEQCGKAGFEVVALVDVVDARKLKNAAGRLEKIIQGQTAYPDAAFYTDYREMLSEMGDKVDAVTVSTPDHHHFHASILAMQAGKHVYCQKPLTHGIWEARTMTSVARQTGVKTQMGNQAHANDHMRRCVELVRAGIIGKVKSIHAWTNRPIWPQGFASPPPRQPVPEGIDWNQWVGPAPWVDYNEWIAPFAWRGWWNYGTGALGDMACHIMDLGYWSMQPGSPQSVIAEQVGATELSPPINSKITWKFGPNDLTGSEGFKFHWYDGYIDATFVRDNWQLKKHGDAYNHPGEDVLDGEDFKEYGSVVIGEKGKLFFNRARKWVLKPSTLADDFEMPEPSIPRAREQNNYMEWFDAIEGKVQRGQSDFDLAGPMTETILLGVLAQRMPAQHLQWNAEKLEIVGQPELGKFIRRPYRQGWDLEV</sequence>
<dbReference type="Proteomes" id="UP000319143">
    <property type="component" value="Unassembled WGS sequence"/>
</dbReference>
<dbReference type="InterPro" id="IPR043906">
    <property type="entry name" value="Gfo/Idh/MocA_OxRdtase_bact_C"/>
</dbReference>
<evidence type="ECO:0000259" key="1">
    <source>
        <dbReference type="Pfam" id="PF01408"/>
    </source>
</evidence>
<feature type="domain" description="Gfo/Idh/MocA-like oxidoreductase N-terminal" evidence="1">
    <location>
        <begin position="49"/>
        <end position="174"/>
    </location>
</feature>
<feature type="domain" description="Gfo/Idh/MocA-like oxidoreductase bacterial type C-terminal" evidence="2">
    <location>
        <begin position="220"/>
        <end position="270"/>
    </location>
</feature>
<dbReference type="Pfam" id="PF19051">
    <property type="entry name" value="GFO_IDH_MocA_C2"/>
    <property type="match status" value="1"/>
</dbReference>
<protein>
    <submittedName>
        <fullName evidence="3">Glucose--fructose oxidoreductase</fullName>
        <ecNumber evidence="3">1.1.99.28</ecNumber>
    </submittedName>
</protein>
<dbReference type="PROSITE" id="PS51318">
    <property type="entry name" value="TAT"/>
    <property type="match status" value="1"/>
</dbReference>
<dbReference type="RefSeq" id="WP_146526305.1">
    <property type="nucleotide sequence ID" value="NZ_SJPV01000003.1"/>
</dbReference>
<organism evidence="3 4">
    <name type="scientific">Novipirellula artificiosorum</name>
    <dbReference type="NCBI Taxonomy" id="2528016"/>
    <lineage>
        <taxon>Bacteria</taxon>
        <taxon>Pseudomonadati</taxon>
        <taxon>Planctomycetota</taxon>
        <taxon>Planctomycetia</taxon>
        <taxon>Pirellulales</taxon>
        <taxon>Pirellulaceae</taxon>
        <taxon>Novipirellula</taxon>
    </lineage>
</organism>
<gene>
    <name evidence="3" type="primary">gfo_2</name>
    <name evidence="3" type="ORF">Poly41_24310</name>
</gene>
<dbReference type="EMBL" id="SJPV01000003">
    <property type="protein sequence ID" value="TWU39576.1"/>
    <property type="molecule type" value="Genomic_DNA"/>
</dbReference>
<reference evidence="3 4" key="1">
    <citation type="submission" date="2019-02" db="EMBL/GenBank/DDBJ databases">
        <title>Deep-cultivation of Planctomycetes and their phenomic and genomic characterization uncovers novel biology.</title>
        <authorList>
            <person name="Wiegand S."/>
            <person name="Jogler M."/>
            <person name="Boedeker C."/>
            <person name="Pinto D."/>
            <person name="Vollmers J."/>
            <person name="Rivas-Marin E."/>
            <person name="Kohn T."/>
            <person name="Peeters S.H."/>
            <person name="Heuer A."/>
            <person name="Rast P."/>
            <person name="Oberbeckmann S."/>
            <person name="Bunk B."/>
            <person name="Jeske O."/>
            <person name="Meyerdierks A."/>
            <person name="Storesund J.E."/>
            <person name="Kallscheuer N."/>
            <person name="Luecker S."/>
            <person name="Lage O.M."/>
            <person name="Pohl T."/>
            <person name="Merkel B.J."/>
            <person name="Hornburger P."/>
            <person name="Mueller R.-W."/>
            <person name="Bruemmer F."/>
            <person name="Labrenz M."/>
            <person name="Spormann A.M."/>
            <person name="Op Den Camp H."/>
            <person name="Overmann J."/>
            <person name="Amann R."/>
            <person name="Jetten M.S.M."/>
            <person name="Mascher T."/>
            <person name="Medema M.H."/>
            <person name="Devos D.P."/>
            <person name="Kaster A.-K."/>
            <person name="Ovreas L."/>
            <person name="Rohde M."/>
            <person name="Galperin M.Y."/>
            <person name="Jogler C."/>
        </authorList>
    </citation>
    <scope>NUCLEOTIDE SEQUENCE [LARGE SCALE GENOMIC DNA]</scope>
    <source>
        <strain evidence="3 4">Poly41</strain>
    </source>
</reference>
<comment type="caution">
    <text evidence="3">The sequence shown here is derived from an EMBL/GenBank/DDBJ whole genome shotgun (WGS) entry which is preliminary data.</text>
</comment>
<dbReference type="OrthoDB" id="255433at2"/>
<name>A0A5C6DX30_9BACT</name>
<dbReference type="SUPFAM" id="SSF51735">
    <property type="entry name" value="NAD(P)-binding Rossmann-fold domains"/>
    <property type="match status" value="1"/>
</dbReference>
<evidence type="ECO:0000313" key="3">
    <source>
        <dbReference type="EMBL" id="TWU39576.1"/>
    </source>
</evidence>
<dbReference type="InterPro" id="IPR006311">
    <property type="entry name" value="TAT_signal"/>
</dbReference>
<dbReference type="InterPro" id="IPR050463">
    <property type="entry name" value="Gfo/Idh/MocA_oxidrdct_glycsds"/>
</dbReference>
<dbReference type="GO" id="GO:0047061">
    <property type="term" value="F:glucose-fructose oxidoreductase activity"/>
    <property type="evidence" value="ECO:0007669"/>
    <property type="project" value="UniProtKB-EC"/>
</dbReference>
<dbReference type="Gene3D" id="3.40.50.720">
    <property type="entry name" value="NAD(P)-binding Rossmann-like Domain"/>
    <property type="match status" value="1"/>
</dbReference>
<dbReference type="SUPFAM" id="SSF55347">
    <property type="entry name" value="Glyceraldehyde-3-phosphate dehydrogenase-like, C-terminal domain"/>
    <property type="match status" value="1"/>
</dbReference>
<dbReference type="InterPro" id="IPR000683">
    <property type="entry name" value="Gfo/Idh/MocA-like_OxRdtase_N"/>
</dbReference>
<dbReference type="Gene3D" id="3.30.360.10">
    <property type="entry name" value="Dihydrodipicolinate Reductase, domain 2"/>
    <property type="match status" value="1"/>
</dbReference>
<proteinExistence type="predicted"/>
<dbReference type="GO" id="GO:0000166">
    <property type="term" value="F:nucleotide binding"/>
    <property type="evidence" value="ECO:0007669"/>
    <property type="project" value="InterPro"/>
</dbReference>
<dbReference type="AlphaFoldDB" id="A0A5C6DX30"/>